<dbReference type="RefSeq" id="WP_381488609.1">
    <property type="nucleotide sequence ID" value="NZ_JBHTIK010000004.1"/>
</dbReference>
<name>A0ABW3C176_SPHXN</name>
<dbReference type="EMBL" id="JBHTIK010000004">
    <property type="protein sequence ID" value="MFD0848218.1"/>
    <property type="molecule type" value="Genomic_DNA"/>
</dbReference>
<protein>
    <submittedName>
        <fullName evidence="1">Uncharacterized protein</fullName>
    </submittedName>
</protein>
<dbReference type="Proteomes" id="UP001597124">
    <property type="component" value="Unassembled WGS sequence"/>
</dbReference>
<comment type="caution">
    <text evidence="1">The sequence shown here is derived from an EMBL/GenBank/DDBJ whole genome shotgun (WGS) entry which is preliminary data.</text>
</comment>
<proteinExistence type="predicted"/>
<reference evidence="2" key="1">
    <citation type="journal article" date="2019" name="Int. J. Syst. Evol. Microbiol.">
        <title>The Global Catalogue of Microorganisms (GCM) 10K type strain sequencing project: providing services to taxonomists for standard genome sequencing and annotation.</title>
        <authorList>
            <consortium name="The Broad Institute Genomics Platform"/>
            <consortium name="The Broad Institute Genome Sequencing Center for Infectious Disease"/>
            <person name="Wu L."/>
            <person name="Ma J."/>
        </authorList>
    </citation>
    <scope>NUCLEOTIDE SEQUENCE [LARGE SCALE GENOMIC DNA]</scope>
    <source>
        <strain evidence="2">CCUG 52537</strain>
    </source>
</reference>
<accession>A0ABW3C176</accession>
<keyword evidence="2" id="KW-1185">Reference proteome</keyword>
<evidence type="ECO:0000313" key="2">
    <source>
        <dbReference type="Proteomes" id="UP001597124"/>
    </source>
</evidence>
<organism evidence="1 2">
    <name type="scientific">Sphingosinicella xenopeptidilytica</name>
    <dbReference type="NCBI Taxonomy" id="364098"/>
    <lineage>
        <taxon>Bacteria</taxon>
        <taxon>Pseudomonadati</taxon>
        <taxon>Pseudomonadota</taxon>
        <taxon>Alphaproteobacteria</taxon>
        <taxon>Sphingomonadales</taxon>
        <taxon>Sphingosinicellaceae</taxon>
        <taxon>Sphingosinicella</taxon>
    </lineage>
</organism>
<gene>
    <name evidence="1" type="ORF">ACFQ00_07780</name>
</gene>
<evidence type="ECO:0000313" key="1">
    <source>
        <dbReference type="EMBL" id="MFD0848218.1"/>
    </source>
</evidence>
<sequence>MSWPADLTRLDDPAAPEDDRRAVVEAMDDDALRAFVEKLTGKKPHHKAGRPELIEAALACA</sequence>